<accession>A0A2T0WNP7</accession>
<evidence type="ECO:0000259" key="6">
    <source>
        <dbReference type="PROSITE" id="PS50931"/>
    </source>
</evidence>
<dbReference type="SUPFAM" id="SSF46785">
    <property type="entry name" value="Winged helix' DNA-binding domain"/>
    <property type="match status" value="1"/>
</dbReference>
<dbReference type="InterPro" id="IPR000847">
    <property type="entry name" value="LysR_HTH_N"/>
</dbReference>
<keyword evidence="2" id="KW-0805">Transcription regulation</keyword>
<dbReference type="Pfam" id="PF03466">
    <property type="entry name" value="LysR_substrate"/>
    <property type="match status" value="1"/>
</dbReference>
<dbReference type="InterPro" id="IPR036390">
    <property type="entry name" value="WH_DNA-bd_sf"/>
</dbReference>
<evidence type="ECO:0000256" key="2">
    <source>
        <dbReference type="ARBA" id="ARBA00023015"/>
    </source>
</evidence>
<dbReference type="Gene3D" id="3.40.190.10">
    <property type="entry name" value="Periplasmic binding protein-like II"/>
    <property type="match status" value="2"/>
</dbReference>
<evidence type="ECO:0000256" key="4">
    <source>
        <dbReference type="ARBA" id="ARBA00023159"/>
    </source>
</evidence>
<dbReference type="Pfam" id="PF00126">
    <property type="entry name" value="HTH_1"/>
    <property type="match status" value="1"/>
</dbReference>
<evidence type="ECO:0000256" key="5">
    <source>
        <dbReference type="ARBA" id="ARBA00023163"/>
    </source>
</evidence>
<dbReference type="PROSITE" id="PS50931">
    <property type="entry name" value="HTH_LYSR"/>
    <property type="match status" value="1"/>
</dbReference>
<dbReference type="AlphaFoldDB" id="A0A2T0WNP7"/>
<gene>
    <name evidence="7" type="ORF">CLV74_108136</name>
</gene>
<dbReference type="InterPro" id="IPR005119">
    <property type="entry name" value="LysR_subst-bd"/>
</dbReference>
<feature type="domain" description="HTH lysR-type" evidence="6">
    <location>
        <begin position="1"/>
        <end position="58"/>
    </location>
</feature>
<dbReference type="OrthoDB" id="8479357at2"/>
<dbReference type="GO" id="GO:0003700">
    <property type="term" value="F:DNA-binding transcription factor activity"/>
    <property type="evidence" value="ECO:0007669"/>
    <property type="project" value="InterPro"/>
</dbReference>
<proteinExistence type="inferred from homology"/>
<dbReference type="Proteomes" id="UP000238392">
    <property type="component" value="Unassembled WGS sequence"/>
</dbReference>
<keyword evidence="3" id="KW-0238">DNA-binding</keyword>
<keyword evidence="8" id="KW-1185">Reference proteome</keyword>
<evidence type="ECO:0000256" key="3">
    <source>
        <dbReference type="ARBA" id="ARBA00023125"/>
    </source>
</evidence>
<dbReference type="EMBL" id="PVTQ01000008">
    <property type="protein sequence ID" value="PRY88331.1"/>
    <property type="molecule type" value="Genomic_DNA"/>
</dbReference>
<organism evidence="7 8">
    <name type="scientific">Donghicola tyrosinivorans</name>
    <dbReference type="NCBI Taxonomy" id="1652492"/>
    <lineage>
        <taxon>Bacteria</taxon>
        <taxon>Pseudomonadati</taxon>
        <taxon>Pseudomonadota</taxon>
        <taxon>Alphaproteobacteria</taxon>
        <taxon>Rhodobacterales</taxon>
        <taxon>Roseobacteraceae</taxon>
        <taxon>Donghicola</taxon>
    </lineage>
</organism>
<evidence type="ECO:0000313" key="8">
    <source>
        <dbReference type="Proteomes" id="UP000238392"/>
    </source>
</evidence>
<dbReference type="PANTHER" id="PTHR30293:SF0">
    <property type="entry name" value="NITROGEN ASSIMILATION REGULATORY PROTEIN NAC"/>
    <property type="match status" value="1"/>
</dbReference>
<dbReference type="SUPFAM" id="SSF53850">
    <property type="entry name" value="Periplasmic binding protein-like II"/>
    <property type="match status" value="1"/>
</dbReference>
<keyword evidence="5" id="KW-0804">Transcription</keyword>
<protein>
    <submittedName>
        <fullName evidence="7">LysR family nitrogen assimilation transcriptional regulator</fullName>
    </submittedName>
</protein>
<keyword evidence="4" id="KW-0010">Activator</keyword>
<dbReference type="RefSeq" id="WP_106265418.1">
    <property type="nucleotide sequence ID" value="NZ_PVTQ01000008.1"/>
</dbReference>
<dbReference type="InterPro" id="IPR036388">
    <property type="entry name" value="WH-like_DNA-bd_sf"/>
</dbReference>
<dbReference type="GO" id="GO:2000142">
    <property type="term" value="P:regulation of DNA-templated transcription initiation"/>
    <property type="evidence" value="ECO:0007669"/>
    <property type="project" value="TreeGrafter"/>
</dbReference>
<dbReference type="Gene3D" id="1.10.10.10">
    <property type="entry name" value="Winged helix-like DNA-binding domain superfamily/Winged helix DNA-binding domain"/>
    <property type="match status" value="1"/>
</dbReference>
<dbReference type="FunFam" id="1.10.10.10:FF:000001">
    <property type="entry name" value="LysR family transcriptional regulator"/>
    <property type="match status" value="1"/>
</dbReference>
<dbReference type="GO" id="GO:0003677">
    <property type="term" value="F:DNA binding"/>
    <property type="evidence" value="ECO:0007669"/>
    <property type="project" value="UniProtKB-KW"/>
</dbReference>
<comment type="caution">
    <text evidence="7">The sequence shown here is derived from an EMBL/GenBank/DDBJ whole genome shotgun (WGS) entry which is preliminary data.</text>
</comment>
<evidence type="ECO:0000313" key="7">
    <source>
        <dbReference type="EMBL" id="PRY88331.1"/>
    </source>
</evidence>
<evidence type="ECO:0000256" key="1">
    <source>
        <dbReference type="ARBA" id="ARBA00009437"/>
    </source>
</evidence>
<name>A0A2T0WNP7_9RHOB</name>
<comment type="similarity">
    <text evidence="1">Belongs to the LysR transcriptional regulatory family.</text>
</comment>
<dbReference type="PANTHER" id="PTHR30293">
    <property type="entry name" value="TRANSCRIPTIONAL REGULATORY PROTEIN NAC-RELATED"/>
    <property type="match status" value="1"/>
</dbReference>
<reference evidence="7 8" key="1">
    <citation type="submission" date="2018-03" db="EMBL/GenBank/DDBJ databases">
        <title>Genomic Encyclopedia of Archaeal and Bacterial Type Strains, Phase II (KMG-II): from individual species to whole genera.</title>
        <authorList>
            <person name="Goeker M."/>
        </authorList>
    </citation>
    <scope>NUCLEOTIDE SEQUENCE [LARGE SCALE GENOMIC DNA]</scope>
    <source>
        <strain evidence="7 8">DSM 100212</strain>
    </source>
</reference>
<sequence length="311" mass="33696">MDTRQLRYFVAVCQFRNLSHAADHCNTAASALSHHIASLEAELETKLFQRKPRGMEPTAAGLKLLAHAQSILTAFETATSELKHGQAEISGNIAIGMPYSVIKVIGGKLMRRVIEDYPRVRLLIQEGFSGVSYETLRNSGVEAALIFNPPSDSLTQRTAILEEELYCIGSPAILGHEGGPIRFYDMTELPMALLKSGTLSRALIDRPAELAKLEASARIQLASIAGSISAMKEGLACTLAPKVLVGSELASGALVARKVIDPSPMRTMYMVTALETRPTFLLETMIALITELVVAAVQEGHWEGARLIEGR</sequence>